<dbReference type="InterPro" id="IPR001810">
    <property type="entry name" value="F-box_dom"/>
</dbReference>
<evidence type="ECO:0000313" key="3">
    <source>
        <dbReference type="EnsemblMetazoa" id="CPIJ007097-PA"/>
    </source>
</evidence>
<dbReference type="SMART" id="SM00256">
    <property type="entry name" value="FBOX"/>
    <property type="match status" value="1"/>
</dbReference>
<dbReference type="PANTHER" id="PTHR38926">
    <property type="entry name" value="F-BOX DOMAIN CONTAINING PROTEIN, EXPRESSED"/>
    <property type="match status" value="1"/>
</dbReference>
<dbReference type="AlphaFoldDB" id="B0WK42"/>
<evidence type="ECO:0000259" key="1">
    <source>
        <dbReference type="PROSITE" id="PS50181"/>
    </source>
</evidence>
<dbReference type="eggNOG" id="ENOG502TB59">
    <property type="taxonomic scope" value="Eukaryota"/>
</dbReference>
<dbReference type="VEuPathDB" id="VectorBase:CQUJHB007579"/>
<dbReference type="Pfam" id="PF12937">
    <property type="entry name" value="F-box-like"/>
    <property type="match status" value="1"/>
</dbReference>
<dbReference type="InterPro" id="IPR036047">
    <property type="entry name" value="F-box-like_dom_sf"/>
</dbReference>
<dbReference type="PROSITE" id="PS50181">
    <property type="entry name" value="FBOX"/>
    <property type="match status" value="1"/>
</dbReference>
<dbReference type="HOGENOM" id="CLU_031818_0_0_1"/>
<dbReference type="KEGG" id="cqu:CpipJ_CPIJ007097"/>
<dbReference type="Proteomes" id="UP000002320">
    <property type="component" value="Unassembled WGS sequence"/>
</dbReference>
<dbReference type="OrthoDB" id="7760905at2759"/>
<reference evidence="2" key="1">
    <citation type="submission" date="2007-03" db="EMBL/GenBank/DDBJ databases">
        <title>Annotation of Culex pipiens quinquefasciatus.</title>
        <authorList>
            <consortium name="The Broad Institute Genome Sequencing Platform"/>
            <person name="Atkinson P.W."/>
            <person name="Hemingway J."/>
            <person name="Christensen B.M."/>
            <person name="Higgs S."/>
            <person name="Kodira C."/>
            <person name="Hannick L."/>
            <person name="Megy K."/>
            <person name="O'Leary S."/>
            <person name="Pearson M."/>
            <person name="Haas B.J."/>
            <person name="Mauceli E."/>
            <person name="Wortman J.R."/>
            <person name="Lee N.H."/>
            <person name="Guigo R."/>
            <person name="Stanke M."/>
            <person name="Alvarado L."/>
            <person name="Amedeo P."/>
            <person name="Antoine C.H."/>
            <person name="Arensburger P."/>
            <person name="Bidwell S.L."/>
            <person name="Crawford M."/>
            <person name="Camaro F."/>
            <person name="Devon K."/>
            <person name="Engels R."/>
            <person name="Hammond M."/>
            <person name="Howarth C."/>
            <person name="Koehrsen M."/>
            <person name="Lawson D."/>
            <person name="Montgomery P."/>
            <person name="Nene V."/>
            <person name="Nusbaum C."/>
            <person name="Puiu D."/>
            <person name="Romero-Severson J."/>
            <person name="Severson D.W."/>
            <person name="Shumway M."/>
            <person name="Sisk P."/>
            <person name="Stolte C."/>
            <person name="Zeng Q."/>
            <person name="Eisenstadt E."/>
            <person name="Fraser-Liggett C."/>
            <person name="Strausberg R."/>
            <person name="Galagan J."/>
            <person name="Birren B."/>
            <person name="Collins F.H."/>
        </authorList>
    </citation>
    <scope>NUCLEOTIDE SEQUENCE [LARGE SCALE GENOMIC DNA]</scope>
    <source>
        <strain evidence="2">JHB</strain>
    </source>
</reference>
<organism>
    <name type="scientific">Culex quinquefasciatus</name>
    <name type="common">Southern house mosquito</name>
    <name type="synonym">Culex pungens</name>
    <dbReference type="NCBI Taxonomy" id="7176"/>
    <lineage>
        <taxon>Eukaryota</taxon>
        <taxon>Metazoa</taxon>
        <taxon>Ecdysozoa</taxon>
        <taxon>Arthropoda</taxon>
        <taxon>Hexapoda</taxon>
        <taxon>Insecta</taxon>
        <taxon>Pterygota</taxon>
        <taxon>Neoptera</taxon>
        <taxon>Endopterygota</taxon>
        <taxon>Diptera</taxon>
        <taxon>Nematocera</taxon>
        <taxon>Culicoidea</taxon>
        <taxon>Culicidae</taxon>
        <taxon>Culicinae</taxon>
        <taxon>Culicini</taxon>
        <taxon>Culex</taxon>
        <taxon>Culex</taxon>
    </lineage>
</organism>
<name>B0WK42_CULQU</name>
<evidence type="ECO:0000313" key="2">
    <source>
        <dbReference type="EMBL" id="EDS29602.1"/>
    </source>
</evidence>
<dbReference type="InParanoid" id="B0WK42"/>
<dbReference type="EMBL" id="DS231967">
    <property type="protein sequence ID" value="EDS29602.1"/>
    <property type="molecule type" value="Genomic_DNA"/>
</dbReference>
<proteinExistence type="predicted"/>
<dbReference type="EnsemblMetazoa" id="CPIJ007097-RA">
    <property type="protein sequence ID" value="CPIJ007097-PA"/>
    <property type="gene ID" value="CPIJ007097"/>
</dbReference>
<dbReference type="SUPFAM" id="SSF52047">
    <property type="entry name" value="RNI-like"/>
    <property type="match status" value="1"/>
</dbReference>
<reference evidence="3" key="2">
    <citation type="submission" date="2021-02" db="UniProtKB">
        <authorList>
            <consortium name="EnsemblMetazoa"/>
        </authorList>
    </citation>
    <scope>IDENTIFICATION</scope>
    <source>
        <strain evidence="3">JHB</strain>
    </source>
</reference>
<protein>
    <submittedName>
        <fullName evidence="2">Predicted protein</fullName>
    </submittedName>
</protein>
<dbReference type="PANTHER" id="PTHR38926:SF64">
    <property type="entry name" value="F-BOX DOMAIN-CONTAINING PROTEIN"/>
    <property type="match status" value="1"/>
</dbReference>
<dbReference type="CDD" id="cd09917">
    <property type="entry name" value="F-box_SF"/>
    <property type="match status" value="1"/>
</dbReference>
<sequence length="456" mass="51757">MEVDGKEFAQIRDATIDDLPNEILLTIFTKLDFPELLSASVVCTRWNDVVFYFFSHRIAFRLHSFIVPLLSGTRSYRNVRITGRYLYSPQGQNENRLAALAEGAWNLHLELSEVRGGVLARLLDKFSTLRSLSLRIMRYGNERSPQLFRRLIRGVLPALESLTIVCLTFYCMELLAEVAPTLKSLNIKLLARHRLKLYECNLASLRTLTLSMDTRSMMYLYNLEEFPVDELITFLSGLPNLSVLRLKLDHPEAFLHIYSLRNIVELSLGGLDPAAPKCSLDGISQMVNLKTLSITAQELQVPSVFQPAMTVTSLTLHDLATMDIKKLVRVFPSLTVFCVETPRSLMFSEIRQIVVAWPALQELSVRIERLSEEICDCFLKLSKLRKLTLHGFLLLLKSGPFEKIITMPSLKRLSLNDSAWGAYFNYLPAACNRAYPCQLYLNGLHVNNVKCGGLGF</sequence>
<dbReference type="SUPFAM" id="SSF81383">
    <property type="entry name" value="F-box domain"/>
    <property type="match status" value="1"/>
</dbReference>
<gene>
    <name evidence="3" type="primary">6039472</name>
    <name evidence="2" type="ORF">CpipJ_CPIJ007097</name>
</gene>
<evidence type="ECO:0000313" key="4">
    <source>
        <dbReference type="Proteomes" id="UP000002320"/>
    </source>
</evidence>
<dbReference type="VEuPathDB" id="VectorBase:CPIJ007097"/>
<dbReference type="Gene3D" id="1.20.1280.50">
    <property type="match status" value="1"/>
</dbReference>
<accession>B0WK42</accession>
<dbReference type="InterPro" id="IPR032675">
    <property type="entry name" value="LRR_dom_sf"/>
</dbReference>
<keyword evidence="4" id="KW-1185">Reference proteome</keyword>
<dbReference type="Gene3D" id="3.80.10.10">
    <property type="entry name" value="Ribonuclease Inhibitor"/>
    <property type="match status" value="1"/>
</dbReference>
<feature type="domain" description="F-box" evidence="1">
    <location>
        <begin position="13"/>
        <end position="50"/>
    </location>
</feature>
<dbReference type="OMA" id="LTIDAHM"/>